<reference evidence="2" key="1">
    <citation type="submission" date="2022-08" db="EMBL/GenBank/DDBJ databases">
        <title>Genomic analyses of the natural microbiome of Caenorhabditis elegans.</title>
        <authorList>
            <person name="Samuel B."/>
        </authorList>
    </citation>
    <scope>NUCLEOTIDE SEQUENCE</scope>
    <source>
        <strain evidence="2">BIGb0277</strain>
    </source>
</reference>
<feature type="transmembrane region" description="Helical" evidence="1">
    <location>
        <begin position="114"/>
        <end position="133"/>
    </location>
</feature>
<feature type="transmembrane region" description="Helical" evidence="1">
    <location>
        <begin position="21"/>
        <end position="44"/>
    </location>
</feature>
<dbReference type="AlphaFoldDB" id="A0AAW5PEZ5"/>
<dbReference type="Pfam" id="PF11188">
    <property type="entry name" value="DUF2975"/>
    <property type="match status" value="1"/>
</dbReference>
<dbReference type="InterPro" id="IPR021354">
    <property type="entry name" value="DUF2975"/>
</dbReference>
<keyword evidence="1" id="KW-1133">Transmembrane helix</keyword>
<comment type="caution">
    <text evidence="2">The sequence shown here is derived from an EMBL/GenBank/DDBJ whole genome shotgun (WGS) entry which is preliminary data.</text>
</comment>
<keyword evidence="1" id="KW-0472">Membrane</keyword>
<feature type="transmembrane region" description="Helical" evidence="1">
    <location>
        <begin position="139"/>
        <end position="162"/>
    </location>
</feature>
<protein>
    <recommendedName>
        <fullName evidence="4">DUF2975 domain-containing protein</fullName>
    </recommendedName>
</protein>
<evidence type="ECO:0000313" key="3">
    <source>
        <dbReference type="Proteomes" id="UP001320691"/>
    </source>
</evidence>
<dbReference type="EMBL" id="JANUEK010000002">
    <property type="protein sequence ID" value="MCS4278989.1"/>
    <property type="molecule type" value="Genomic_DNA"/>
</dbReference>
<sequence>MASTNGRPFGSDGIINVTHAAIRGVTAICWLGILAAACALPVVYFDRSWLHTSIETSVAHGSNLFLHFSLGLVAIALLLAIGLVFLRHLERFVRAVSSGHFFAHGHALRLRRMAWLMLVMELLSILIGAYATWMGPDFAWMEIGGGLSITGLIAVLMLFVMARVFAVGAAMREDLDGVV</sequence>
<gene>
    <name evidence="2" type="ORF">M2412_000956</name>
</gene>
<proteinExistence type="predicted"/>
<name>A0AAW5PEZ5_9GAMM</name>
<dbReference type="Proteomes" id="UP001320691">
    <property type="component" value="Unassembled WGS sequence"/>
</dbReference>
<evidence type="ECO:0000256" key="1">
    <source>
        <dbReference type="SAM" id="Phobius"/>
    </source>
</evidence>
<keyword evidence="1" id="KW-0812">Transmembrane</keyword>
<evidence type="ECO:0000313" key="2">
    <source>
        <dbReference type="EMBL" id="MCS4278989.1"/>
    </source>
</evidence>
<feature type="transmembrane region" description="Helical" evidence="1">
    <location>
        <begin position="64"/>
        <end position="86"/>
    </location>
</feature>
<accession>A0AAW5PEZ5</accession>
<organism evidence="2 3">
    <name type="scientific">Stenotrophomonas rhizophila</name>
    <dbReference type="NCBI Taxonomy" id="216778"/>
    <lineage>
        <taxon>Bacteria</taxon>
        <taxon>Pseudomonadati</taxon>
        <taxon>Pseudomonadota</taxon>
        <taxon>Gammaproteobacteria</taxon>
        <taxon>Lysobacterales</taxon>
        <taxon>Lysobacteraceae</taxon>
        <taxon>Stenotrophomonas</taxon>
    </lineage>
</organism>
<evidence type="ECO:0008006" key="4">
    <source>
        <dbReference type="Google" id="ProtNLM"/>
    </source>
</evidence>